<dbReference type="Proteomes" id="UP000078200">
    <property type="component" value="Unassembled WGS sequence"/>
</dbReference>
<feature type="region of interest" description="Disordered" evidence="1">
    <location>
        <begin position="114"/>
        <end position="133"/>
    </location>
</feature>
<evidence type="ECO:0000313" key="3">
    <source>
        <dbReference type="Proteomes" id="UP000078200"/>
    </source>
</evidence>
<evidence type="ECO:0000313" key="2">
    <source>
        <dbReference type="EnsemblMetazoa" id="GAUT044272-PA"/>
    </source>
</evidence>
<name>A0A1A9VQE4_GLOAU</name>
<dbReference type="EnsemblMetazoa" id="GAUT044272-RA">
    <property type="protein sequence ID" value="GAUT044272-PA"/>
    <property type="gene ID" value="GAUT044272"/>
</dbReference>
<evidence type="ECO:0000256" key="1">
    <source>
        <dbReference type="SAM" id="MobiDB-lite"/>
    </source>
</evidence>
<accession>A0A1A9VQE4</accession>
<dbReference type="VEuPathDB" id="VectorBase:GAUT044272"/>
<reference evidence="2" key="1">
    <citation type="submission" date="2020-05" db="UniProtKB">
        <authorList>
            <consortium name="EnsemblMetazoa"/>
        </authorList>
    </citation>
    <scope>IDENTIFICATION</scope>
    <source>
        <strain evidence="2">TTRI</strain>
    </source>
</reference>
<proteinExistence type="predicted"/>
<dbReference type="AlphaFoldDB" id="A0A1A9VQE4"/>
<dbReference type="STRING" id="7395.A0A1A9VQE4"/>
<keyword evidence="3" id="KW-1185">Reference proteome</keyword>
<sequence length="191" mass="21996">MVHLLHVALLSSRVTSRIPYPSIVQLYGTRFMSLLQSNVFNNFLKSIINEPRGRPPAHIDNVELRTTVESIPHTISRTIGFKLRTSHTAVLKHFRTIIKVNKLDSYQRPFSLPPQPPLGLHNGKRREVRVSGSLTRNEKTDLELRINDKHLQEDNIFVCHCRKMLMRIKSADNFVTLFVTFRSTYQGPLGI</sequence>
<protein>
    <submittedName>
        <fullName evidence="2">Uncharacterized protein</fullName>
    </submittedName>
</protein>
<organism evidence="2 3">
    <name type="scientific">Glossina austeni</name>
    <name type="common">Savannah tsetse fly</name>
    <dbReference type="NCBI Taxonomy" id="7395"/>
    <lineage>
        <taxon>Eukaryota</taxon>
        <taxon>Metazoa</taxon>
        <taxon>Ecdysozoa</taxon>
        <taxon>Arthropoda</taxon>
        <taxon>Hexapoda</taxon>
        <taxon>Insecta</taxon>
        <taxon>Pterygota</taxon>
        <taxon>Neoptera</taxon>
        <taxon>Endopterygota</taxon>
        <taxon>Diptera</taxon>
        <taxon>Brachycera</taxon>
        <taxon>Muscomorpha</taxon>
        <taxon>Hippoboscoidea</taxon>
        <taxon>Glossinidae</taxon>
        <taxon>Glossina</taxon>
    </lineage>
</organism>